<sequence>MGDSNTAIRVAIIGGGLTGVTLLRGLMRYRHIAADLYESRPSFKEETPGIELSALTQDILQLIDPSILSCLDRSGAIYTTADCYIATGPLAGQRVDFTGQSNIDRTVSRQALLTELLEGIPPRMVHLNTRLDSIMEGSPGKGLTLIFSDRTQKRYDVVIGADGIQGKTRAHVVGPKDPAQVPKPSGFWNLPIKVSVNRARQMIGAENFDSTNPRQVTWIGHGTTMQHNLINASKDVQISITGTFDGTNEEFAWAKLFSPEEFQQIFSQNMLPPCQGMVKLAQSVYTIQIAGICQIQHVPTRTYTSKNVVLMGDAAHGMLSSHEALSGLAFEEVLILVTLLGRTTSRSSISSALRAYDEVCRPRAETVISAAHDISLLMTGRAPGIGLNPVPLAEALRQKWGSIENLNLNAHCMAALGAMNRNSPPMEQWQ</sequence>
<comment type="similarity">
    <text evidence="1">Belongs to the paxM FAD-dependent monooxygenase family.</text>
</comment>
<protein>
    <recommendedName>
        <fullName evidence="8">FAD-binding domain-containing protein</fullName>
    </recommendedName>
</protein>
<dbReference type="AlphaFoldDB" id="A0A9P8RKJ1"/>
<dbReference type="GO" id="GO:0044550">
    <property type="term" value="P:secondary metabolite biosynthetic process"/>
    <property type="evidence" value="ECO:0007669"/>
    <property type="project" value="TreeGrafter"/>
</dbReference>
<keyword evidence="5" id="KW-1133">Transmembrane helix</keyword>
<feature type="transmembrane region" description="Helical" evidence="5">
    <location>
        <begin position="6"/>
        <end position="23"/>
    </location>
</feature>
<accession>A0A9P8RKJ1</accession>
<keyword evidence="7" id="KW-1185">Reference proteome</keyword>
<proteinExistence type="inferred from homology"/>
<dbReference type="GeneID" id="70137156"/>
<dbReference type="InterPro" id="IPR051104">
    <property type="entry name" value="FAD_monoxygenase"/>
</dbReference>
<evidence type="ECO:0000256" key="3">
    <source>
        <dbReference type="ARBA" id="ARBA00022827"/>
    </source>
</evidence>
<dbReference type="Gene3D" id="3.50.50.60">
    <property type="entry name" value="FAD/NAD(P)-binding domain"/>
    <property type="match status" value="1"/>
</dbReference>
<evidence type="ECO:0000256" key="4">
    <source>
        <dbReference type="ARBA" id="ARBA00023002"/>
    </source>
</evidence>
<comment type="caution">
    <text evidence="6">The sequence shown here is derived from an EMBL/GenBank/DDBJ whole genome shotgun (WGS) entry which is preliminary data.</text>
</comment>
<evidence type="ECO:0008006" key="8">
    <source>
        <dbReference type="Google" id="ProtNLM"/>
    </source>
</evidence>
<keyword evidence="5" id="KW-0812">Transmembrane</keyword>
<evidence type="ECO:0000313" key="6">
    <source>
        <dbReference type="EMBL" id="KAH6645988.1"/>
    </source>
</evidence>
<dbReference type="OrthoDB" id="417877at2759"/>
<dbReference type="InterPro" id="IPR036188">
    <property type="entry name" value="FAD/NAD-bd_sf"/>
</dbReference>
<name>A0A9P8RKJ1_9PEZI</name>
<dbReference type="PRINTS" id="PR00420">
    <property type="entry name" value="RNGMNOXGNASE"/>
</dbReference>
<evidence type="ECO:0000313" key="7">
    <source>
        <dbReference type="Proteomes" id="UP000758603"/>
    </source>
</evidence>
<dbReference type="EMBL" id="JAGPXC010000010">
    <property type="protein sequence ID" value="KAH6645988.1"/>
    <property type="molecule type" value="Genomic_DNA"/>
</dbReference>
<reference evidence="6" key="1">
    <citation type="journal article" date="2021" name="Nat. Commun.">
        <title>Genetic determinants of endophytism in the Arabidopsis root mycobiome.</title>
        <authorList>
            <person name="Mesny F."/>
            <person name="Miyauchi S."/>
            <person name="Thiergart T."/>
            <person name="Pickel B."/>
            <person name="Atanasova L."/>
            <person name="Karlsson M."/>
            <person name="Huettel B."/>
            <person name="Barry K.W."/>
            <person name="Haridas S."/>
            <person name="Chen C."/>
            <person name="Bauer D."/>
            <person name="Andreopoulos W."/>
            <person name="Pangilinan J."/>
            <person name="LaButti K."/>
            <person name="Riley R."/>
            <person name="Lipzen A."/>
            <person name="Clum A."/>
            <person name="Drula E."/>
            <person name="Henrissat B."/>
            <person name="Kohler A."/>
            <person name="Grigoriev I.V."/>
            <person name="Martin F.M."/>
            <person name="Hacquard S."/>
        </authorList>
    </citation>
    <scope>NUCLEOTIDE SEQUENCE</scope>
    <source>
        <strain evidence="6">MPI-SDFR-AT-0073</strain>
    </source>
</reference>
<dbReference type="RefSeq" id="XP_045952502.1">
    <property type="nucleotide sequence ID" value="XM_046108265.1"/>
</dbReference>
<evidence type="ECO:0000256" key="5">
    <source>
        <dbReference type="SAM" id="Phobius"/>
    </source>
</evidence>
<keyword evidence="4" id="KW-0560">Oxidoreductase</keyword>
<keyword evidence="5" id="KW-0472">Membrane</keyword>
<evidence type="ECO:0000256" key="2">
    <source>
        <dbReference type="ARBA" id="ARBA00022630"/>
    </source>
</evidence>
<dbReference type="Proteomes" id="UP000758603">
    <property type="component" value="Unassembled WGS sequence"/>
</dbReference>
<dbReference type="SUPFAM" id="SSF51905">
    <property type="entry name" value="FAD/NAD(P)-binding domain"/>
    <property type="match status" value="1"/>
</dbReference>
<organism evidence="6 7">
    <name type="scientific">Truncatella angustata</name>
    <dbReference type="NCBI Taxonomy" id="152316"/>
    <lineage>
        <taxon>Eukaryota</taxon>
        <taxon>Fungi</taxon>
        <taxon>Dikarya</taxon>
        <taxon>Ascomycota</taxon>
        <taxon>Pezizomycotina</taxon>
        <taxon>Sordariomycetes</taxon>
        <taxon>Xylariomycetidae</taxon>
        <taxon>Amphisphaeriales</taxon>
        <taxon>Sporocadaceae</taxon>
        <taxon>Truncatella</taxon>
    </lineage>
</organism>
<dbReference type="PANTHER" id="PTHR46720:SF3">
    <property type="entry name" value="FAD-BINDING DOMAIN-CONTAINING PROTEIN-RELATED"/>
    <property type="match status" value="1"/>
</dbReference>
<keyword evidence="2" id="KW-0285">Flavoprotein</keyword>
<gene>
    <name evidence="6" type="ORF">BKA67DRAFT_663862</name>
</gene>
<dbReference type="PANTHER" id="PTHR46720">
    <property type="entry name" value="HYDROXYLASE, PUTATIVE (AFU_ORTHOLOGUE AFUA_3G01460)-RELATED"/>
    <property type="match status" value="1"/>
</dbReference>
<dbReference type="GO" id="GO:0016491">
    <property type="term" value="F:oxidoreductase activity"/>
    <property type="evidence" value="ECO:0007669"/>
    <property type="project" value="UniProtKB-KW"/>
</dbReference>
<evidence type="ECO:0000256" key="1">
    <source>
        <dbReference type="ARBA" id="ARBA00007992"/>
    </source>
</evidence>
<keyword evidence="3" id="KW-0274">FAD</keyword>